<dbReference type="Pfam" id="PF00672">
    <property type="entry name" value="HAMP"/>
    <property type="match status" value="2"/>
</dbReference>
<dbReference type="Proteomes" id="UP001268256">
    <property type="component" value="Unassembled WGS sequence"/>
</dbReference>
<comment type="similarity">
    <text evidence="8">Belongs to the methyl-accepting chemotaxis (MCP) protein family.</text>
</comment>
<dbReference type="PROSITE" id="PS50111">
    <property type="entry name" value="CHEMOTAXIS_TRANSDUC_2"/>
    <property type="match status" value="1"/>
</dbReference>
<keyword evidence="6 12" id="KW-0472">Membrane</keyword>
<evidence type="ECO:0000256" key="3">
    <source>
        <dbReference type="ARBA" id="ARBA00022500"/>
    </source>
</evidence>
<feature type="transmembrane region" description="Helical" evidence="12">
    <location>
        <begin position="347"/>
        <end position="370"/>
    </location>
</feature>
<keyword evidence="2" id="KW-1003">Cell membrane</keyword>
<dbReference type="Pfam" id="PF02743">
    <property type="entry name" value="dCache_1"/>
    <property type="match status" value="1"/>
</dbReference>
<feature type="domain" description="Phytochrome chromophore attachment site" evidence="13">
    <location>
        <begin position="454"/>
        <end position="590"/>
    </location>
</feature>
<keyword evidence="5 12" id="KW-1133">Transmembrane helix</keyword>
<dbReference type="GO" id="GO:0005886">
    <property type="term" value="C:plasma membrane"/>
    <property type="evidence" value="ECO:0007669"/>
    <property type="project" value="UniProtKB-SubCell"/>
</dbReference>
<dbReference type="PROSITE" id="PS50885">
    <property type="entry name" value="HAMP"/>
    <property type="match status" value="2"/>
</dbReference>
<evidence type="ECO:0000256" key="10">
    <source>
        <dbReference type="SAM" id="Coils"/>
    </source>
</evidence>
<feature type="compositionally biased region" description="Polar residues" evidence="11">
    <location>
        <begin position="19"/>
        <end position="30"/>
    </location>
</feature>
<dbReference type="PANTHER" id="PTHR32089:SF114">
    <property type="entry name" value="METHYL-ACCEPTING CHEMOTAXIS PROTEIN MCPB"/>
    <property type="match status" value="1"/>
</dbReference>
<keyword evidence="4 12" id="KW-0812">Transmembrane</keyword>
<dbReference type="Pfam" id="PF01590">
    <property type="entry name" value="GAF"/>
    <property type="match status" value="1"/>
</dbReference>
<feature type="compositionally biased region" description="Pro residues" evidence="11">
    <location>
        <begin position="42"/>
        <end position="53"/>
    </location>
</feature>
<organism evidence="16 17">
    <name type="scientific">Pseudocalidococcus azoricus BACA0444</name>
    <dbReference type="NCBI Taxonomy" id="2918990"/>
    <lineage>
        <taxon>Bacteria</taxon>
        <taxon>Bacillati</taxon>
        <taxon>Cyanobacteriota</taxon>
        <taxon>Cyanophyceae</taxon>
        <taxon>Acaryochloridales</taxon>
        <taxon>Thermosynechococcaceae</taxon>
        <taxon>Pseudocalidococcus</taxon>
        <taxon>Pseudocalidococcus azoricus</taxon>
    </lineage>
</organism>
<dbReference type="CDD" id="cd11386">
    <property type="entry name" value="MCP_signal"/>
    <property type="match status" value="1"/>
</dbReference>
<evidence type="ECO:0000259" key="15">
    <source>
        <dbReference type="PROSITE" id="PS50885"/>
    </source>
</evidence>
<keyword evidence="3" id="KW-0145">Chemotaxis</keyword>
<dbReference type="EMBL" id="JAVMIP010000019">
    <property type="protein sequence ID" value="MDS3861983.1"/>
    <property type="molecule type" value="Genomic_DNA"/>
</dbReference>
<evidence type="ECO:0000313" key="16">
    <source>
        <dbReference type="EMBL" id="MDS3861983.1"/>
    </source>
</evidence>
<dbReference type="PANTHER" id="PTHR32089">
    <property type="entry name" value="METHYL-ACCEPTING CHEMOTAXIS PROTEIN MCPB"/>
    <property type="match status" value="1"/>
</dbReference>
<evidence type="ECO:0000256" key="11">
    <source>
        <dbReference type="SAM" id="MobiDB-lite"/>
    </source>
</evidence>
<dbReference type="GO" id="GO:0006935">
    <property type="term" value="P:chemotaxis"/>
    <property type="evidence" value="ECO:0007669"/>
    <property type="project" value="UniProtKB-KW"/>
</dbReference>
<evidence type="ECO:0000256" key="9">
    <source>
        <dbReference type="PROSITE-ProRule" id="PRU00284"/>
    </source>
</evidence>
<dbReference type="InterPro" id="IPR004089">
    <property type="entry name" value="MCPsignal_dom"/>
</dbReference>
<comment type="subcellular location">
    <subcellularLocation>
        <location evidence="1">Cell membrane</location>
        <topology evidence="1">Multi-pass membrane protein</topology>
    </subcellularLocation>
</comment>
<evidence type="ECO:0000256" key="4">
    <source>
        <dbReference type="ARBA" id="ARBA00022692"/>
    </source>
</evidence>
<dbReference type="PROSITE" id="PS50046">
    <property type="entry name" value="PHYTOCHROME_2"/>
    <property type="match status" value="1"/>
</dbReference>
<dbReference type="Gene3D" id="6.10.340.10">
    <property type="match status" value="1"/>
</dbReference>
<evidence type="ECO:0000256" key="12">
    <source>
        <dbReference type="SAM" id="Phobius"/>
    </source>
</evidence>
<sequence>MTTSQRPTPQPTDLPQLPNSVLNAYQNDLETVNGHGHHPRSTPSPPGQPPSPPRSRGLGKNQSPRRSLRTKFTLFSIALGVLPVLGVGIIAFGLGSRTISNQTLTTEKNSAINFADKFQIFLRDRVSDARLLSQNPALINAQQRQNSSQLVATLDRYVTAYEAYDSAALIATDGRGTVVAQSQGRPLPNNILQNHQYFKSAIETGQALVTVEPTLSLPDRPVGVFVAAPVRDSVSNRIVGVLRLRIPLDRLDFFVANYAGNGRNYLLVDRQGTVFVSSLADLINQPASKAFANFAQIQATGQPTVALETLRTNRTPQVLATAPVKAGNWQVALATDQEVAFASTRQLFWIFLIGIGVTAVGVGVIAAYFAQRGTKRILETTAAVEKMGQGDLRTRVAVAGDDEITGLGVNINEMAAQIAELLDTTEAARRQQSEEAERAKQLRDITLRLATYTEEQEVLQTAVTAIRQAMKTDRVIVYEFDADYVGTVVAESVDLAWPAALETRIDDPCFRQNWIEAYSQGRIQATPDILNAGLTPCHLKQLSPLKVRANLVAPIIVEQKLVALLIAHECSGPRAWQQSEIDFFGQLATQIGLVVERLNFLKQTEVARQEAEGLARQQQQRTESIQSQLINLLSEVEAASQGDLTVRADITAGEIGTVADIFNSLIESLREVVIQVKDSTAQVNQALGEDETAMRQLADDSLRQAKKINRMLGAVEEMSRSIQSVADTANQAAEVARKASETAQTSGSTMDDTVQSILSLRETVAETAKKVKRLGESSQQISKVISLINQIALQTNLLAINASIEAARAGEEGRGFAVVAEEVGELAARSAAATKEIEQIVEAIQQETNEVVMAMETGTSQVVTGTQLVEEAKKNLEEIVTVSQAIDELVQSISQTTVSQTRTSTTVNTLMKDIAKVSEGMSDTSRQISESLEGTVAVAQKLQASVDTFTVREDS</sequence>
<dbReference type="InterPro" id="IPR003660">
    <property type="entry name" value="HAMP_dom"/>
</dbReference>
<dbReference type="CDD" id="cd06225">
    <property type="entry name" value="HAMP"/>
    <property type="match status" value="2"/>
</dbReference>
<dbReference type="GO" id="GO:0007165">
    <property type="term" value="P:signal transduction"/>
    <property type="evidence" value="ECO:0007669"/>
    <property type="project" value="UniProtKB-KW"/>
</dbReference>
<evidence type="ECO:0000256" key="2">
    <source>
        <dbReference type="ARBA" id="ARBA00022475"/>
    </source>
</evidence>
<keyword evidence="7 9" id="KW-0807">Transducer</keyword>
<dbReference type="InterPro" id="IPR029016">
    <property type="entry name" value="GAF-like_dom_sf"/>
</dbReference>
<evidence type="ECO:0000259" key="13">
    <source>
        <dbReference type="PROSITE" id="PS50046"/>
    </source>
</evidence>
<dbReference type="Gene3D" id="3.30.450.20">
    <property type="entry name" value="PAS domain"/>
    <property type="match status" value="1"/>
</dbReference>
<accession>A0AAE4FUA1</accession>
<dbReference type="InterPro" id="IPR003018">
    <property type="entry name" value="GAF"/>
</dbReference>
<dbReference type="Pfam" id="PF00015">
    <property type="entry name" value="MCPsignal"/>
    <property type="match status" value="1"/>
</dbReference>
<dbReference type="InterPro" id="IPR016132">
    <property type="entry name" value="Phyto_chromo_attachment"/>
</dbReference>
<keyword evidence="17" id="KW-1185">Reference proteome</keyword>
<evidence type="ECO:0000259" key="14">
    <source>
        <dbReference type="PROSITE" id="PS50111"/>
    </source>
</evidence>
<feature type="transmembrane region" description="Helical" evidence="12">
    <location>
        <begin position="72"/>
        <end position="94"/>
    </location>
</feature>
<protein>
    <submittedName>
        <fullName evidence="16">Methyl-accepting chemotaxis protein</fullName>
    </submittedName>
</protein>
<dbReference type="SUPFAM" id="SSF158472">
    <property type="entry name" value="HAMP domain-like"/>
    <property type="match status" value="1"/>
</dbReference>
<dbReference type="GO" id="GO:0004888">
    <property type="term" value="F:transmembrane signaling receptor activity"/>
    <property type="evidence" value="ECO:0007669"/>
    <property type="project" value="InterPro"/>
</dbReference>
<evidence type="ECO:0000256" key="8">
    <source>
        <dbReference type="ARBA" id="ARBA00029447"/>
    </source>
</evidence>
<dbReference type="AlphaFoldDB" id="A0AAE4FUA1"/>
<dbReference type="Gene3D" id="3.30.450.40">
    <property type="match status" value="1"/>
</dbReference>
<dbReference type="SUPFAM" id="SSF103190">
    <property type="entry name" value="Sensory domain-like"/>
    <property type="match status" value="1"/>
</dbReference>
<dbReference type="RefSeq" id="WP_322879202.1">
    <property type="nucleotide sequence ID" value="NZ_JAVMIP010000019.1"/>
</dbReference>
<gene>
    <name evidence="16" type="ORF">RIF25_14360</name>
</gene>
<feature type="domain" description="Methyl-accepting transducer" evidence="14">
    <location>
        <begin position="679"/>
        <end position="915"/>
    </location>
</feature>
<feature type="region of interest" description="Disordered" evidence="11">
    <location>
        <begin position="1"/>
        <end position="65"/>
    </location>
</feature>
<dbReference type="InterPro" id="IPR033479">
    <property type="entry name" value="dCache_1"/>
</dbReference>
<dbReference type="PRINTS" id="PR00260">
    <property type="entry name" value="CHEMTRNSDUCR"/>
</dbReference>
<name>A0AAE4FUA1_9CYAN</name>
<reference evidence="17" key="1">
    <citation type="submission" date="2023-07" db="EMBL/GenBank/DDBJ databases">
        <authorList>
            <person name="Luz R."/>
            <person name="Cordeiro R."/>
            <person name="Fonseca A."/>
            <person name="Goncalves V."/>
        </authorList>
    </citation>
    <scope>NUCLEOTIDE SEQUENCE [LARGE SCALE GENOMIC DNA]</scope>
    <source>
        <strain evidence="17">BACA0444</strain>
    </source>
</reference>
<dbReference type="SMART" id="SM00283">
    <property type="entry name" value="MA"/>
    <property type="match status" value="1"/>
</dbReference>
<dbReference type="SUPFAM" id="SSF55781">
    <property type="entry name" value="GAF domain-like"/>
    <property type="match status" value="1"/>
</dbReference>
<feature type="coiled-coil region" evidence="10">
    <location>
        <begin position="411"/>
        <end position="442"/>
    </location>
</feature>
<dbReference type="SMART" id="SM00304">
    <property type="entry name" value="HAMP"/>
    <property type="match status" value="2"/>
</dbReference>
<dbReference type="FunFam" id="1.10.287.950:FF:000001">
    <property type="entry name" value="Methyl-accepting chemotaxis sensory transducer"/>
    <property type="match status" value="1"/>
</dbReference>
<evidence type="ECO:0000256" key="1">
    <source>
        <dbReference type="ARBA" id="ARBA00004651"/>
    </source>
</evidence>
<evidence type="ECO:0000313" key="17">
    <source>
        <dbReference type="Proteomes" id="UP001268256"/>
    </source>
</evidence>
<dbReference type="InterPro" id="IPR029151">
    <property type="entry name" value="Sensor-like_sf"/>
</dbReference>
<keyword evidence="10" id="KW-0175">Coiled coil</keyword>
<dbReference type="Gene3D" id="1.10.287.950">
    <property type="entry name" value="Methyl-accepting chemotaxis protein"/>
    <property type="match status" value="1"/>
</dbReference>
<dbReference type="SUPFAM" id="SSF58104">
    <property type="entry name" value="Methyl-accepting chemotaxis protein (MCP) signaling domain"/>
    <property type="match status" value="1"/>
</dbReference>
<dbReference type="SMART" id="SM00065">
    <property type="entry name" value="GAF"/>
    <property type="match status" value="1"/>
</dbReference>
<evidence type="ECO:0000256" key="7">
    <source>
        <dbReference type="ARBA" id="ARBA00023224"/>
    </source>
</evidence>
<feature type="domain" description="HAMP" evidence="15">
    <location>
        <begin position="371"/>
        <end position="423"/>
    </location>
</feature>
<evidence type="ECO:0000256" key="6">
    <source>
        <dbReference type="ARBA" id="ARBA00023136"/>
    </source>
</evidence>
<feature type="domain" description="HAMP" evidence="15">
    <location>
        <begin position="623"/>
        <end position="674"/>
    </location>
</feature>
<comment type="caution">
    <text evidence="16">The sequence shown here is derived from an EMBL/GenBank/DDBJ whole genome shotgun (WGS) entry which is preliminary data.</text>
</comment>
<proteinExistence type="inferred from homology"/>
<dbReference type="InterPro" id="IPR004090">
    <property type="entry name" value="Chemotax_Me-accpt_rcpt"/>
</dbReference>
<evidence type="ECO:0000256" key="5">
    <source>
        <dbReference type="ARBA" id="ARBA00022989"/>
    </source>
</evidence>